<dbReference type="Pfam" id="PF01497">
    <property type="entry name" value="Peripla_BP_2"/>
    <property type="match status" value="1"/>
</dbReference>
<accession>D8J9Q0</accession>
<dbReference type="GeneID" id="9420831"/>
<dbReference type="RefSeq" id="WP_008416491.1">
    <property type="nucleotide sequence ID" value="NC_014297.1"/>
</dbReference>
<dbReference type="InterPro" id="IPR002491">
    <property type="entry name" value="ABC_transptr_periplasmic_BD"/>
</dbReference>
<organism evidence="2 4">
    <name type="scientific">Halalkalicoccus jeotgali (strain DSM 18796 / CECT 7217 / JCM 14584 / KCTC 4019 / B3)</name>
    <dbReference type="NCBI Taxonomy" id="795797"/>
    <lineage>
        <taxon>Archaea</taxon>
        <taxon>Methanobacteriati</taxon>
        <taxon>Methanobacteriota</taxon>
        <taxon>Stenosarchaea group</taxon>
        <taxon>Halobacteria</taxon>
        <taxon>Halobacteriales</taxon>
        <taxon>Halococcaceae</taxon>
        <taxon>Halalkalicoccus</taxon>
    </lineage>
</organism>
<dbReference type="PATRIC" id="fig|795797.18.peg.3015"/>
<dbReference type="HOGENOM" id="CLU_038034_9_1_2"/>
<dbReference type="Proteomes" id="UP000011645">
    <property type="component" value="Unassembled WGS sequence"/>
</dbReference>
<dbReference type="KEGG" id="hje:HacjB3_15050"/>
<dbReference type="Proteomes" id="UP000000390">
    <property type="component" value="Chromosome"/>
</dbReference>
<name>D8J9Q0_HALJB</name>
<dbReference type="EMBL" id="CP002062">
    <property type="protein sequence ID" value="ADJ16389.1"/>
    <property type="molecule type" value="Genomic_DNA"/>
</dbReference>
<dbReference type="OrthoDB" id="9784at2157"/>
<evidence type="ECO:0000313" key="3">
    <source>
        <dbReference type="EMBL" id="ELY37123.1"/>
    </source>
</evidence>
<dbReference type="SUPFAM" id="SSF53807">
    <property type="entry name" value="Helical backbone' metal receptor"/>
    <property type="match status" value="1"/>
</dbReference>
<proteinExistence type="predicted"/>
<protein>
    <submittedName>
        <fullName evidence="2">Periplasmic binding protein</fullName>
    </submittedName>
</protein>
<dbReference type="InterPro" id="IPR051030">
    <property type="entry name" value="Vitamin_B12-ABC_binding"/>
</dbReference>
<reference evidence="3 5" key="2">
    <citation type="journal article" date="2014" name="PLoS Genet.">
        <title>Phylogenetically driven sequencing of extremely halophilic archaea reveals strategies for static and dynamic osmo-response.</title>
        <authorList>
            <person name="Becker E.A."/>
            <person name="Seitzer P.M."/>
            <person name="Tritt A."/>
            <person name="Larsen D."/>
            <person name="Krusor M."/>
            <person name="Yao A.I."/>
            <person name="Wu D."/>
            <person name="Madern D."/>
            <person name="Eisen J.A."/>
            <person name="Darling A.E."/>
            <person name="Facciotti M.T."/>
        </authorList>
    </citation>
    <scope>NUCLEOTIDE SEQUENCE [LARGE SCALE GENOMIC DNA]</scope>
    <source>
        <strain evidence="3">B3</strain>
        <strain evidence="5">DSM 18796 / CECT 7217 / JCM 14584 / KCTC 4019 / B3</strain>
    </source>
</reference>
<evidence type="ECO:0000313" key="2">
    <source>
        <dbReference type="EMBL" id="ADJ16389.1"/>
    </source>
</evidence>
<feature type="domain" description="Fe/B12 periplasmic-binding" evidence="1">
    <location>
        <begin position="2"/>
        <end position="286"/>
    </location>
</feature>
<dbReference type="eggNOG" id="arCOG04233">
    <property type="taxonomic scope" value="Archaea"/>
</dbReference>
<dbReference type="Gene3D" id="3.40.50.1980">
    <property type="entry name" value="Nitrogenase molybdenum iron protein domain"/>
    <property type="match status" value="2"/>
</dbReference>
<evidence type="ECO:0000313" key="5">
    <source>
        <dbReference type="Proteomes" id="UP000011645"/>
    </source>
</evidence>
<dbReference type="PANTHER" id="PTHR42860:SF1">
    <property type="entry name" value="VITAMIN B12-BINDING PROTEIN"/>
    <property type="match status" value="1"/>
</dbReference>
<reference evidence="2 4" key="1">
    <citation type="journal article" date="2010" name="J. Bacteriol.">
        <title>Complete genome sequence of Halalkalicoccus jeotgali B3(T), an extremely halophilic archaeon.</title>
        <authorList>
            <person name="Roh S.W."/>
            <person name="Nam Y.D."/>
            <person name="Nam S.H."/>
            <person name="Choi S.H."/>
            <person name="Park H.S."/>
            <person name="Bae J.W."/>
        </authorList>
    </citation>
    <scope>NUCLEOTIDE SEQUENCE [LARGE SCALE GENOMIC DNA]</scope>
    <source>
        <strain evidence="2">B3</strain>
        <strain evidence="4">DSM 18796 / CECT 7217 / JCM 14584 / KCTC 4019 / B3</strain>
    </source>
</reference>
<gene>
    <name evidence="2" type="ordered locus">HacjB3_15050</name>
    <name evidence="3" type="ORF">C497_10278</name>
</gene>
<keyword evidence="5" id="KW-1185">Reference proteome</keyword>
<dbReference type="AlphaFoldDB" id="D8J9Q0"/>
<dbReference type="CDD" id="cd01144">
    <property type="entry name" value="BtuF"/>
    <property type="match status" value="1"/>
</dbReference>
<dbReference type="PROSITE" id="PS50983">
    <property type="entry name" value="FE_B12_PBP"/>
    <property type="match status" value="1"/>
</dbReference>
<dbReference type="STRING" id="795797.HacjB3_15050"/>
<sequence>MNVLTLLPSATEIVCALGVTPVGVSHSCDHPPAVGELPTITRSRVDAGADSATIDEQVLAAERAGGVYEIRMDELERAEPDLIVTQGVCEVCAVDTVLVREAVEELDLDCEVLTTDPHSLEDVLVDIERIGRALGREQRAGELLADLRARVEAVRKRSPDDAERPRVLDIDWMDPVMIGGHWVPELFEIAGAEYGLVEAGEASTPVEWDSVVEYDPEALAVAPCGFDLKQTLANLGDLRNREGWSELTAVREGRVVLVDGSAYLNRPSHRLVDSLEALASTLHPDRFDDPPAGAVRRLTAPRSLD</sequence>
<evidence type="ECO:0000259" key="1">
    <source>
        <dbReference type="PROSITE" id="PS50983"/>
    </source>
</evidence>
<dbReference type="PANTHER" id="PTHR42860">
    <property type="entry name" value="VITAMIN B12-BINDING PROTEIN"/>
    <property type="match status" value="1"/>
</dbReference>
<evidence type="ECO:0000313" key="4">
    <source>
        <dbReference type="Proteomes" id="UP000000390"/>
    </source>
</evidence>
<dbReference type="EMBL" id="AOHV01000027">
    <property type="protein sequence ID" value="ELY37123.1"/>
    <property type="molecule type" value="Genomic_DNA"/>
</dbReference>